<dbReference type="InterPro" id="IPR035979">
    <property type="entry name" value="RBD_domain_sf"/>
</dbReference>
<feature type="domain" description="RRM" evidence="4">
    <location>
        <begin position="242"/>
        <end position="313"/>
    </location>
</feature>
<feature type="domain" description="RRM" evidence="4">
    <location>
        <begin position="368"/>
        <end position="441"/>
    </location>
</feature>
<dbReference type="AlphaFoldDB" id="A0A167R692"/>
<feature type="domain" description="RRM" evidence="4">
    <location>
        <begin position="458"/>
        <end position="529"/>
    </location>
</feature>
<proteinExistence type="predicted"/>
<dbReference type="FunCoup" id="A0A167R692">
    <property type="interactions" value="25"/>
</dbReference>
<dbReference type="SMART" id="SM00360">
    <property type="entry name" value="RRM"/>
    <property type="match status" value="4"/>
</dbReference>
<dbReference type="VEuPathDB" id="FungiDB:PHYBLDRAFT_157025"/>
<sequence length="583" mass="63719">MTPVEQSHSLPGPIKHLEADTLKKARFGQPYSEIYGQYTPPASGQMIVNNTYSPMGGPGFQQPTALGPYSTGNLNFPNMTQYHAPAGTQTMNPPTPQFIHNSLGSPSTAAAAAAAAVAAAPFVNAYAHAQVQAHAHAHISTPPLQSTHQTARTVYVGNLPSETSVAEILDHVKSGVIDSIRPLPEKNCIFITFVDASVAAHFYHEATTKRLCLNGTELKVGWGKPSSIPSNIQLALQNGATRNVFLGSLDESITEEFLREDLARFGHIEHVKMIKDRNIAFVHFLSTSNAVKCVNTLPTETNWTTRRVNYGKDRCAPAKVAPLYPSNYPAFPVRFSPMTYDPYTGTVEAYPTHASLYPPTSLTGVANRTIYLGNIHPDTTCEEICNVIRGGILSQIRYMPDKHIAFVAFVDPALALHFYNQSVFHGIVIKNRRLKIGWGKASSLPSAVVAAIQNGGSRNVYLGNMDDSMTEEKLKQDFSDYGDIELVNTLKEKNCAFVNFTSIAAAVRAMEGIRSKEEYKKFRINYGKDRCGNPPRAHKNSVNDPHGPREIETELASRTSLTVDECQETVSGMLESVLVANGI</sequence>
<dbReference type="GO" id="GO:0010468">
    <property type="term" value="P:regulation of gene expression"/>
    <property type="evidence" value="ECO:0007669"/>
    <property type="project" value="UniProtKB-ARBA"/>
</dbReference>
<dbReference type="OrthoDB" id="6407164at2759"/>
<dbReference type="InterPro" id="IPR000504">
    <property type="entry name" value="RRM_dom"/>
</dbReference>
<evidence type="ECO:0000259" key="4">
    <source>
        <dbReference type="PROSITE" id="PS50102"/>
    </source>
</evidence>
<dbReference type="FunFam" id="3.30.70.330:FF:000064">
    <property type="entry name" value="Differentiation 1 negative regulator"/>
    <property type="match status" value="1"/>
</dbReference>
<dbReference type="SUPFAM" id="SSF54928">
    <property type="entry name" value="RNA-binding domain, RBD"/>
    <property type="match status" value="3"/>
</dbReference>
<accession>A0A167R692</accession>
<evidence type="ECO:0000256" key="2">
    <source>
        <dbReference type="ARBA" id="ARBA00022884"/>
    </source>
</evidence>
<evidence type="ECO:0000313" key="5">
    <source>
        <dbReference type="EMBL" id="OAD80948.1"/>
    </source>
</evidence>
<dbReference type="Proteomes" id="UP000077315">
    <property type="component" value="Unassembled WGS sequence"/>
</dbReference>
<dbReference type="PROSITE" id="PS50102">
    <property type="entry name" value="RRM"/>
    <property type="match status" value="4"/>
</dbReference>
<dbReference type="InParanoid" id="A0A167R692"/>
<dbReference type="FunFam" id="3.30.70.330:FF:000120">
    <property type="entry name" value="Negative regulator of differentiation 1"/>
    <property type="match status" value="1"/>
</dbReference>
<dbReference type="GO" id="GO:0003729">
    <property type="term" value="F:mRNA binding"/>
    <property type="evidence" value="ECO:0007669"/>
    <property type="project" value="TreeGrafter"/>
</dbReference>
<keyword evidence="2 3" id="KW-0694">RNA-binding</keyword>
<dbReference type="PANTHER" id="PTHR14089:SF8">
    <property type="entry name" value="RNA-BINDING PROTEIN MRN1"/>
    <property type="match status" value="1"/>
</dbReference>
<protein>
    <recommendedName>
        <fullName evidence="4">RRM domain-containing protein</fullName>
    </recommendedName>
</protein>
<dbReference type="PANTHER" id="PTHR14089">
    <property type="entry name" value="PRE-MRNA-SPLICING FACTOR RBM22"/>
    <property type="match status" value="1"/>
</dbReference>
<dbReference type="FunFam" id="3.30.70.330:FF:000400">
    <property type="entry name" value="Negative regulator of differentiation 1"/>
    <property type="match status" value="1"/>
</dbReference>
<dbReference type="RefSeq" id="XP_018298988.1">
    <property type="nucleotide sequence ID" value="XM_018433549.1"/>
</dbReference>
<name>A0A167R692_PHYB8</name>
<evidence type="ECO:0000313" key="6">
    <source>
        <dbReference type="Proteomes" id="UP000077315"/>
    </source>
</evidence>
<keyword evidence="6" id="KW-1185">Reference proteome</keyword>
<dbReference type="InterPro" id="IPR039171">
    <property type="entry name" value="Cwc2/Slt11"/>
</dbReference>
<organism evidence="5 6">
    <name type="scientific">Phycomyces blakesleeanus (strain ATCC 8743b / DSM 1359 / FGSC 10004 / NBRC 33097 / NRRL 1555)</name>
    <dbReference type="NCBI Taxonomy" id="763407"/>
    <lineage>
        <taxon>Eukaryota</taxon>
        <taxon>Fungi</taxon>
        <taxon>Fungi incertae sedis</taxon>
        <taxon>Mucoromycota</taxon>
        <taxon>Mucoromycotina</taxon>
        <taxon>Mucoromycetes</taxon>
        <taxon>Mucorales</taxon>
        <taxon>Phycomycetaceae</taxon>
        <taxon>Phycomyces</taxon>
    </lineage>
</organism>
<dbReference type="InterPro" id="IPR012677">
    <property type="entry name" value="Nucleotide-bd_a/b_plait_sf"/>
</dbReference>
<reference evidence="6" key="1">
    <citation type="submission" date="2015-06" db="EMBL/GenBank/DDBJ databases">
        <title>Expansion of signal transduction pathways in fungi by whole-genome duplication.</title>
        <authorList>
            <consortium name="DOE Joint Genome Institute"/>
            <person name="Corrochano L.M."/>
            <person name="Kuo A."/>
            <person name="Marcet-Houben M."/>
            <person name="Polaino S."/>
            <person name="Salamov A."/>
            <person name="Villalobos J.M."/>
            <person name="Alvarez M.I."/>
            <person name="Avalos J."/>
            <person name="Benito E.P."/>
            <person name="Benoit I."/>
            <person name="Burger G."/>
            <person name="Camino L.P."/>
            <person name="Canovas D."/>
            <person name="Cerda-Olmedo E."/>
            <person name="Cheng J.-F."/>
            <person name="Dominguez A."/>
            <person name="Elias M."/>
            <person name="Eslava A.P."/>
            <person name="Glaser F."/>
            <person name="Grimwood J."/>
            <person name="Gutierrez G."/>
            <person name="Heitman J."/>
            <person name="Henrissat B."/>
            <person name="Iturriaga E.A."/>
            <person name="Lang B.F."/>
            <person name="Lavin J.L."/>
            <person name="Lee S."/>
            <person name="Li W."/>
            <person name="Lindquist E."/>
            <person name="Lopez-Garcia S."/>
            <person name="Luque E.M."/>
            <person name="Marcos A.T."/>
            <person name="Martin J."/>
            <person name="McCluskey K."/>
            <person name="Medina H.R."/>
            <person name="Miralles-Duran A."/>
            <person name="Miyazaki A."/>
            <person name="Munoz-Torres E."/>
            <person name="Oguiza J.A."/>
            <person name="Ohm R."/>
            <person name="Olmedo M."/>
            <person name="Orejas M."/>
            <person name="Ortiz-Castellanos L."/>
            <person name="Pisabarro A.G."/>
            <person name="Rodriguez-Romero J."/>
            <person name="Ruiz-Herrera J."/>
            <person name="Ruiz-Vazquez R."/>
            <person name="Sanz C."/>
            <person name="Schackwitz W."/>
            <person name="Schmutz J."/>
            <person name="Shahriari M."/>
            <person name="Shelest E."/>
            <person name="Silva-Franco F."/>
            <person name="Soanes D."/>
            <person name="Syed K."/>
            <person name="Tagua V.G."/>
            <person name="Talbot N.J."/>
            <person name="Thon M."/>
            <person name="De vries R.P."/>
            <person name="Wiebenga A."/>
            <person name="Yadav J.S."/>
            <person name="Braun E.L."/>
            <person name="Baker S."/>
            <person name="Garre V."/>
            <person name="Horwitz B."/>
            <person name="Torres-Martinez S."/>
            <person name="Idnurm A."/>
            <person name="Herrera-Estrella A."/>
            <person name="Gabaldon T."/>
            <person name="Grigoriev I.V."/>
        </authorList>
    </citation>
    <scope>NUCLEOTIDE SEQUENCE [LARGE SCALE GENOMIC DNA]</scope>
    <source>
        <strain evidence="6">NRRL 1555(-)</strain>
    </source>
</reference>
<feature type="domain" description="RRM" evidence="4">
    <location>
        <begin position="152"/>
        <end position="225"/>
    </location>
</feature>
<dbReference type="EMBL" id="KV440971">
    <property type="protein sequence ID" value="OAD80948.1"/>
    <property type="molecule type" value="Genomic_DNA"/>
</dbReference>
<keyword evidence="1" id="KW-0677">Repeat</keyword>
<dbReference type="STRING" id="763407.A0A167R692"/>
<gene>
    <name evidence="5" type="ORF">PHYBLDRAFT_157025</name>
</gene>
<dbReference type="Pfam" id="PF00076">
    <property type="entry name" value="RRM_1"/>
    <property type="match status" value="2"/>
</dbReference>
<dbReference type="Gene3D" id="3.30.70.330">
    <property type="match status" value="4"/>
</dbReference>
<dbReference type="GO" id="GO:0010494">
    <property type="term" value="C:cytoplasmic stress granule"/>
    <property type="evidence" value="ECO:0007669"/>
    <property type="project" value="TreeGrafter"/>
</dbReference>
<dbReference type="GO" id="GO:0000398">
    <property type="term" value="P:mRNA splicing, via spliceosome"/>
    <property type="evidence" value="ECO:0007669"/>
    <property type="project" value="TreeGrafter"/>
</dbReference>
<evidence type="ECO:0000256" key="1">
    <source>
        <dbReference type="ARBA" id="ARBA00022737"/>
    </source>
</evidence>
<dbReference type="GeneID" id="28994455"/>
<evidence type="ECO:0000256" key="3">
    <source>
        <dbReference type="PROSITE-ProRule" id="PRU00176"/>
    </source>
</evidence>